<dbReference type="STRING" id="1007099.SAMN05216287_4004"/>
<dbReference type="Gene3D" id="3.30.420.130">
    <property type="entry name" value="Dinitrogenase iron-molybdenum cofactor biosynthesis domain"/>
    <property type="match status" value="1"/>
</dbReference>
<protein>
    <submittedName>
        <fullName evidence="4">Nitrogen fixation protein NifX</fullName>
    </submittedName>
</protein>
<sequence>MSLRIAFASSDRQLIDQHFGAAEAFAIYAFEPPVTRLVEVAEFSETDVLMDGHEGKLASKIELLGGCAAVYCVAVGGSAIKQLLAAGIQPMKVEEGSAIDDCLRELIDATQTDAAPVWLRKALHGERDEKRFDALLNEAWQE</sequence>
<proteinExistence type="inferred from homology"/>
<name>A0A1H3FB79_9PSED</name>
<reference evidence="5" key="1">
    <citation type="submission" date="2016-10" db="EMBL/GenBank/DDBJ databases">
        <authorList>
            <person name="Varghese N."/>
            <person name="Submissions S."/>
        </authorList>
    </citation>
    <scope>NUCLEOTIDE SEQUENCE [LARGE SCALE GENOMIC DNA]</scope>
    <source>
        <strain evidence="5">NRRL B-59562</strain>
    </source>
</reference>
<evidence type="ECO:0000256" key="1">
    <source>
        <dbReference type="ARBA" id="ARBA00010285"/>
    </source>
</evidence>
<dbReference type="PANTHER" id="PTHR33937:SF1">
    <property type="entry name" value="IRON-MOLIBDENUM COFACTOR PROCESSING PROTEIN"/>
    <property type="match status" value="1"/>
</dbReference>
<dbReference type="InterPro" id="IPR034169">
    <property type="entry name" value="NifX-like"/>
</dbReference>
<comment type="similarity">
    <text evidence="1">Belongs to the NifX/NifY family.</text>
</comment>
<dbReference type="Pfam" id="PF02579">
    <property type="entry name" value="Nitro_FeMo-Co"/>
    <property type="match status" value="1"/>
</dbReference>
<dbReference type="SUPFAM" id="SSF53146">
    <property type="entry name" value="Nitrogenase accessory factor-like"/>
    <property type="match status" value="1"/>
</dbReference>
<keyword evidence="2" id="KW-0535">Nitrogen fixation</keyword>
<evidence type="ECO:0000259" key="3">
    <source>
        <dbReference type="Pfam" id="PF02579"/>
    </source>
</evidence>
<accession>A0A1H3FB79</accession>
<dbReference type="InterPro" id="IPR003731">
    <property type="entry name" value="Di-Nase_FeMo-co_biosynth"/>
</dbReference>
<evidence type="ECO:0000313" key="4">
    <source>
        <dbReference type="EMBL" id="SDX88211.1"/>
    </source>
</evidence>
<dbReference type="RefSeq" id="WP_090231412.1">
    <property type="nucleotide sequence ID" value="NZ_FNNU01000007.1"/>
</dbReference>
<gene>
    <name evidence="4" type="ORF">SAMN05216287_4004</name>
</gene>
<evidence type="ECO:0000256" key="2">
    <source>
        <dbReference type="ARBA" id="ARBA00023231"/>
    </source>
</evidence>
<dbReference type="AlphaFoldDB" id="A0A1H3FB79"/>
<feature type="domain" description="Dinitrogenase iron-molybdenum cofactor biosynthesis" evidence="3">
    <location>
        <begin position="13"/>
        <end position="107"/>
    </location>
</feature>
<dbReference type="PANTHER" id="PTHR33937">
    <property type="entry name" value="IRON-MOLYBDENUM PROTEIN-RELATED-RELATED"/>
    <property type="match status" value="1"/>
</dbReference>
<dbReference type="Proteomes" id="UP000243778">
    <property type="component" value="Unassembled WGS sequence"/>
</dbReference>
<dbReference type="CDD" id="cd00853">
    <property type="entry name" value="NifX"/>
    <property type="match status" value="1"/>
</dbReference>
<dbReference type="InterPro" id="IPR051840">
    <property type="entry name" value="NifX/NifY_domain"/>
</dbReference>
<dbReference type="OrthoDB" id="9797941at2"/>
<dbReference type="EMBL" id="FNNU01000007">
    <property type="protein sequence ID" value="SDX88211.1"/>
    <property type="molecule type" value="Genomic_DNA"/>
</dbReference>
<dbReference type="InterPro" id="IPR036105">
    <property type="entry name" value="DiNase_FeMo-co_biosyn_sf"/>
</dbReference>
<evidence type="ECO:0000313" key="5">
    <source>
        <dbReference type="Proteomes" id="UP000243778"/>
    </source>
</evidence>
<organism evidence="4 5">
    <name type="scientific">Pseudomonas kuykendallii</name>
    <dbReference type="NCBI Taxonomy" id="1007099"/>
    <lineage>
        <taxon>Bacteria</taxon>
        <taxon>Pseudomonadati</taxon>
        <taxon>Pseudomonadota</taxon>
        <taxon>Gammaproteobacteria</taxon>
        <taxon>Pseudomonadales</taxon>
        <taxon>Pseudomonadaceae</taxon>
        <taxon>Pseudomonas</taxon>
    </lineage>
</organism>
<keyword evidence="5" id="KW-1185">Reference proteome</keyword>